<feature type="transmembrane region" description="Helical" evidence="16">
    <location>
        <begin position="163"/>
        <end position="182"/>
    </location>
</feature>
<dbReference type="EC" id="1.16.1.9" evidence="3"/>
<name>A0A1E4SEY2_9ASCO</name>
<dbReference type="EMBL" id="KV453914">
    <property type="protein sequence ID" value="ODV78043.1"/>
    <property type="molecule type" value="Genomic_DNA"/>
</dbReference>
<dbReference type="SUPFAM" id="SSF63380">
    <property type="entry name" value="Riboflavin synthase domain-like"/>
    <property type="match status" value="1"/>
</dbReference>
<comment type="similarity">
    <text evidence="2">Belongs to the ferric reductase (FRE) family.</text>
</comment>
<dbReference type="GO" id="GO:0006826">
    <property type="term" value="P:iron ion transport"/>
    <property type="evidence" value="ECO:0007669"/>
    <property type="project" value="TreeGrafter"/>
</dbReference>
<dbReference type="GO" id="GO:0006879">
    <property type="term" value="P:intracellular iron ion homeostasis"/>
    <property type="evidence" value="ECO:0007669"/>
    <property type="project" value="TreeGrafter"/>
</dbReference>
<evidence type="ECO:0000256" key="14">
    <source>
        <dbReference type="ARBA" id="ARBA00023180"/>
    </source>
</evidence>
<dbReference type="InterPro" id="IPR051410">
    <property type="entry name" value="Ferric/Cupric_Reductase"/>
</dbReference>
<evidence type="ECO:0000256" key="6">
    <source>
        <dbReference type="ARBA" id="ARBA00022630"/>
    </source>
</evidence>
<proteinExistence type="inferred from homology"/>
<dbReference type="PROSITE" id="PS51384">
    <property type="entry name" value="FAD_FR"/>
    <property type="match status" value="1"/>
</dbReference>
<dbReference type="SFLD" id="SFLDS00052">
    <property type="entry name" value="Ferric_Reductase_Domain"/>
    <property type="match status" value="1"/>
</dbReference>
<dbReference type="Proteomes" id="UP000094285">
    <property type="component" value="Unassembled WGS sequence"/>
</dbReference>
<accession>A0A1E4SEY2</accession>
<sequence length="735" mass="84758">MKVFNNWSLWLFISWFSIVQAETGEPYTHTRDPKIALNACNALISSSATFCKAAARRRRDYSCVCKNTNALATFSGCYHMLGKDTPKYVNYFLKQCELYNVTLSPIDFEDAYKNYTSLSKFPHEIEGFNKTKPIDVPIALTQNATDIYWKSYKQFNGNYEDSLYYGAGVLGYWLLVFVLAAISNWGKFLFPSVFKFFTGPVSNIWRKHVTLPATSRKKKSNEQRFLFIFDLLIPSRLETLILVGFLFVLIACLGANMTYHEGDPIFTNRREAMLRYLADRTGIVTTVLMPLLILFAGRNNFLQWFTLWNYATFIAFHRWVARAVFSMVVVHAVCFTIYEGSRYSHAVQQTYFKWGIIATVAGGIIMFQGMLFLRRRWYEMFLLIHIIMAALFIGGAWIHTDELGYVWFYYATSAVWVFDRAVRLGRIFSFGFPDARVFLLADETLKVKVPKPKYWKSIPGGHAFIHFLRPSCFWQSHPFTFIDSIEDENTITLYCKVKGGVTHGLYQYLATHPGRSTHIKVALEGPYGAPSPVSRYDTSVFIAGGNGIPGIYSEIHNLATRSKDNIKQSLKLYWIVRDYKSLYWFYEELLALKNSKIQTTIYITKPDTGDCLEEFNLRFPLGHREELDLEEEKELKLNNKHISLRSVTSSYDNYSANRRIVSIIQEELSHVSFKEGRPCIEKIVTEDTRESQGSTAFTVCGHPIMVDDLRKAIVRNLGHTDGKRVDFFEELQVWA</sequence>
<keyword evidence="9" id="KW-0249">Electron transport</keyword>
<evidence type="ECO:0000256" key="7">
    <source>
        <dbReference type="ARBA" id="ARBA00022692"/>
    </source>
</evidence>
<evidence type="ECO:0000256" key="3">
    <source>
        <dbReference type="ARBA" id="ARBA00012668"/>
    </source>
</evidence>
<evidence type="ECO:0000313" key="19">
    <source>
        <dbReference type="EMBL" id="ODV78043.1"/>
    </source>
</evidence>
<keyword evidence="7 16" id="KW-0812">Transmembrane</keyword>
<dbReference type="GO" id="GO:0052851">
    <property type="term" value="F:ferric-chelate reductase (NADPH) activity"/>
    <property type="evidence" value="ECO:0007669"/>
    <property type="project" value="UniProtKB-EC"/>
</dbReference>
<gene>
    <name evidence="19" type="ORF">CANTADRAFT_69517</name>
</gene>
<dbReference type="PANTHER" id="PTHR32361">
    <property type="entry name" value="FERRIC/CUPRIC REDUCTASE TRANSMEMBRANE COMPONENT"/>
    <property type="match status" value="1"/>
</dbReference>
<evidence type="ECO:0000256" key="8">
    <source>
        <dbReference type="ARBA" id="ARBA00022827"/>
    </source>
</evidence>
<protein>
    <recommendedName>
        <fullName evidence="3">ferric-chelate reductase (NADPH)</fullName>
        <ecNumber evidence="3">1.16.1.9</ecNumber>
    </recommendedName>
</protein>
<dbReference type="InterPro" id="IPR013121">
    <property type="entry name" value="Fe_red_NAD-bd_6"/>
</dbReference>
<dbReference type="PANTHER" id="PTHR32361:SF9">
    <property type="entry name" value="FERRIC REDUCTASE TRANSMEMBRANE COMPONENT 3-RELATED"/>
    <property type="match status" value="1"/>
</dbReference>
<keyword evidence="4" id="KW-0813">Transport</keyword>
<dbReference type="InterPro" id="IPR017938">
    <property type="entry name" value="Riboflavin_synthase-like_b-brl"/>
</dbReference>
<comment type="catalytic activity">
    <reaction evidence="15">
        <text>2 a Fe(II)-siderophore + NADP(+) + H(+) = 2 a Fe(III)-siderophore + NADPH</text>
        <dbReference type="Rhea" id="RHEA:28795"/>
        <dbReference type="Rhea" id="RHEA-COMP:11342"/>
        <dbReference type="Rhea" id="RHEA-COMP:11344"/>
        <dbReference type="ChEBI" id="CHEBI:15378"/>
        <dbReference type="ChEBI" id="CHEBI:29033"/>
        <dbReference type="ChEBI" id="CHEBI:29034"/>
        <dbReference type="ChEBI" id="CHEBI:57783"/>
        <dbReference type="ChEBI" id="CHEBI:58349"/>
        <dbReference type="EC" id="1.16.1.9"/>
    </reaction>
</comment>
<evidence type="ECO:0000256" key="4">
    <source>
        <dbReference type="ARBA" id="ARBA00022448"/>
    </source>
</evidence>
<keyword evidence="12" id="KW-0406">Ion transport</keyword>
<evidence type="ECO:0000256" key="10">
    <source>
        <dbReference type="ARBA" id="ARBA00022989"/>
    </source>
</evidence>
<evidence type="ECO:0000256" key="15">
    <source>
        <dbReference type="ARBA" id="ARBA00048483"/>
    </source>
</evidence>
<dbReference type="SFLD" id="SFLDG01168">
    <property type="entry name" value="Ferric_reductase_subgroup_(FRE"/>
    <property type="match status" value="1"/>
</dbReference>
<organism evidence="19 20">
    <name type="scientific">Suhomyces tanzawaensis NRRL Y-17324</name>
    <dbReference type="NCBI Taxonomy" id="984487"/>
    <lineage>
        <taxon>Eukaryota</taxon>
        <taxon>Fungi</taxon>
        <taxon>Dikarya</taxon>
        <taxon>Ascomycota</taxon>
        <taxon>Saccharomycotina</taxon>
        <taxon>Pichiomycetes</taxon>
        <taxon>Debaryomycetaceae</taxon>
        <taxon>Suhomyces</taxon>
    </lineage>
</organism>
<dbReference type="Pfam" id="PF01794">
    <property type="entry name" value="Ferric_reduct"/>
    <property type="match status" value="1"/>
</dbReference>
<evidence type="ECO:0000256" key="11">
    <source>
        <dbReference type="ARBA" id="ARBA00023002"/>
    </source>
</evidence>
<evidence type="ECO:0000256" key="16">
    <source>
        <dbReference type="SAM" id="Phobius"/>
    </source>
</evidence>
<reference evidence="20" key="1">
    <citation type="submission" date="2016-05" db="EMBL/GenBank/DDBJ databases">
        <title>Comparative genomics of biotechnologically important yeasts.</title>
        <authorList>
            <consortium name="DOE Joint Genome Institute"/>
            <person name="Riley R."/>
            <person name="Haridas S."/>
            <person name="Wolfe K.H."/>
            <person name="Lopes M.R."/>
            <person name="Hittinger C.T."/>
            <person name="Goker M."/>
            <person name="Salamov A."/>
            <person name="Wisecaver J."/>
            <person name="Long T.M."/>
            <person name="Aerts A.L."/>
            <person name="Barry K."/>
            <person name="Choi C."/>
            <person name="Clum A."/>
            <person name="Coughlan A.Y."/>
            <person name="Deshpande S."/>
            <person name="Douglass A.P."/>
            <person name="Hanson S.J."/>
            <person name="Klenk H.-P."/>
            <person name="Labutti K."/>
            <person name="Lapidus A."/>
            <person name="Lindquist E."/>
            <person name="Lipzen A."/>
            <person name="Meier-Kolthoff J.P."/>
            <person name="Ohm R.A."/>
            <person name="Otillar R.P."/>
            <person name="Pangilinan J."/>
            <person name="Peng Y."/>
            <person name="Rokas A."/>
            <person name="Rosa C.A."/>
            <person name="Scheuner C."/>
            <person name="Sibirny A.A."/>
            <person name="Slot J.C."/>
            <person name="Stielow J.B."/>
            <person name="Sun H."/>
            <person name="Kurtzman C.P."/>
            <person name="Blackwell M."/>
            <person name="Grigoriev I.V."/>
            <person name="Jeffries T.W."/>
        </authorList>
    </citation>
    <scope>NUCLEOTIDE SEQUENCE [LARGE SCALE GENOMIC DNA]</scope>
    <source>
        <strain evidence="20">NRRL Y-17324</strain>
    </source>
</reference>
<feature type="chain" id="PRO_5009162792" description="ferric-chelate reductase (NADPH)" evidence="17">
    <location>
        <begin position="22"/>
        <end position="735"/>
    </location>
</feature>
<keyword evidence="8" id="KW-0274">FAD</keyword>
<evidence type="ECO:0000256" key="17">
    <source>
        <dbReference type="SAM" id="SignalP"/>
    </source>
</evidence>
<keyword evidence="5" id="KW-1003">Cell membrane</keyword>
<feature type="transmembrane region" description="Helical" evidence="16">
    <location>
        <begin position="380"/>
        <end position="398"/>
    </location>
</feature>
<dbReference type="CDD" id="cd06186">
    <property type="entry name" value="NOX_Duox_like_FAD_NADP"/>
    <property type="match status" value="1"/>
</dbReference>
<keyword evidence="14" id="KW-0325">Glycoprotein</keyword>
<dbReference type="RefSeq" id="XP_020063165.1">
    <property type="nucleotide sequence ID" value="XM_020211020.1"/>
</dbReference>
<evidence type="ECO:0000256" key="12">
    <source>
        <dbReference type="ARBA" id="ARBA00023065"/>
    </source>
</evidence>
<dbReference type="GO" id="GO:0005886">
    <property type="term" value="C:plasma membrane"/>
    <property type="evidence" value="ECO:0007669"/>
    <property type="project" value="UniProtKB-SubCell"/>
</dbReference>
<evidence type="ECO:0000256" key="13">
    <source>
        <dbReference type="ARBA" id="ARBA00023136"/>
    </source>
</evidence>
<evidence type="ECO:0000256" key="2">
    <source>
        <dbReference type="ARBA" id="ARBA00006278"/>
    </source>
</evidence>
<keyword evidence="13 16" id="KW-0472">Membrane</keyword>
<dbReference type="Pfam" id="PF08030">
    <property type="entry name" value="NAD_binding_6"/>
    <property type="match status" value="1"/>
</dbReference>
<evidence type="ECO:0000313" key="20">
    <source>
        <dbReference type="Proteomes" id="UP000094285"/>
    </source>
</evidence>
<dbReference type="SUPFAM" id="SSF52343">
    <property type="entry name" value="Ferredoxin reductase-like, C-terminal NADP-linked domain"/>
    <property type="match status" value="1"/>
</dbReference>
<dbReference type="AlphaFoldDB" id="A0A1E4SEY2"/>
<evidence type="ECO:0000256" key="1">
    <source>
        <dbReference type="ARBA" id="ARBA00004651"/>
    </source>
</evidence>
<dbReference type="InterPro" id="IPR039261">
    <property type="entry name" value="FNR_nucleotide-bd"/>
</dbReference>
<comment type="subcellular location">
    <subcellularLocation>
        <location evidence="1">Cell membrane</location>
        <topology evidence="1">Multi-pass membrane protein</topology>
    </subcellularLocation>
</comment>
<dbReference type="GeneID" id="30985156"/>
<keyword evidence="11" id="KW-0560">Oxidoreductase</keyword>
<evidence type="ECO:0000256" key="9">
    <source>
        <dbReference type="ARBA" id="ARBA00022982"/>
    </source>
</evidence>
<feature type="transmembrane region" description="Helical" evidence="16">
    <location>
        <begin position="404"/>
        <end position="422"/>
    </location>
</feature>
<feature type="signal peptide" evidence="17">
    <location>
        <begin position="1"/>
        <end position="21"/>
    </location>
</feature>
<dbReference type="STRING" id="984487.A0A1E4SEY2"/>
<dbReference type="InterPro" id="IPR017927">
    <property type="entry name" value="FAD-bd_FR_type"/>
</dbReference>
<feature type="transmembrane region" description="Helical" evidence="16">
    <location>
        <begin position="350"/>
        <end position="373"/>
    </location>
</feature>
<evidence type="ECO:0000259" key="18">
    <source>
        <dbReference type="PROSITE" id="PS51384"/>
    </source>
</evidence>
<feature type="transmembrane region" description="Helical" evidence="16">
    <location>
        <begin position="319"/>
        <end position="338"/>
    </location>
</feature>
<dbReference type="GO" id="GO:0015677">
    <property type="term" value="P:copper ion import"/>
    <property type="evidence" value="ECO:0007669"/>
    <property type="project" value="TreeGrafter"/>
</dbReference>
<dbReference type="InterPro" id="IPR013130">
    <property type="entry name" value="Fe3_Rdtase_TM_dom"/>
</dbReference>
<dbReference type="OrthoDB" id="167398at2759"/>
<feature type="transmembrane region" description="Helical" evidence="16">
    <location>
        <begin position="225"/>
        <end position="257"/>
    </location>
</feature>
<dbReference type="Gene3D" id="3.40.50.80">
    <property type="entry name" value="Nucleotide-binding domain of ferredoxin-NADP reductase (FNR) module"/>
    <property type="match status" value="1"/>
</dbReference>
<keyword evidence="20" id="KW-1185">Reference proteome</keyword>
<feature type="transmembrane region" description="Helical" evidence="16">
    <location>
        <begin position="277"/>
        <end position="298"/>
    </location>
</feature>
<dbReference type="Pfam" id="PF08022">
    <property type="entry name" value="FAD_binding_8"/>
    <property type="match status" value="1"/>
</dbReference>
<feature type="domain" description="FAD-binding FR-type" evidence="18">
    <location>
        <begin position="414"/>
        <end position="533"/>
    </location>
</feature>
<dbReference type="InterPro" id="IPR013112">
    <property type="entry name" value="FAD-bd_8"/>
</dbReference>
<keyword evidence="17" id="KW-0732">Signal</keyword>
<keyword evidence="6" id="KW-0285">Flavoprotein</keyword>
<evidence type="ECO:0000256" key="5">
    <source>
        <dbReference type="ARBA" id="ARBA00022475"/>
    </source>
</evidence>
<keyword evidence="10 16" id="KW-1133">Transmembrane helix</keyword>